<evidence type="ECO:0000256" key="1">
    <source>
        <dbReference type="ARBA" id="ARBA00009156"/>
    </source>
</evidence>
<feature type="domain" description="Carbohydrate kinase FGGY C-terminal" evidence="5">
    <location>
        <begin position="256"/>
        <end position="450"/>
    </location>
</feature>
<evidence type="ECO:0000259" key="4">
    <source>
        <dbReference type="Pfam" id="PF00370"/>
    </source>
</evidence>
<dbReference type="CDD" id="cd07770">
    <property type="entry name" value="ASKHA_NBD_FGGY_GntK"/>
    <property type="match status" value="1"/>
</dbReference>
<dbReference type="PANTHER" id="PTHR43095:SF2">
    <property type="entry name" value="GLUCONOKINASE"/>
    <property type="match status" value="1"/>
</dbReference>
<evidence type="ECO:0000313" key="7">
    <source>
        <dbReference type="Proteomes" id="UP000179524"/>
    </source>
</evidence>
<feature type="domain" description="Carbohydrate kinase FGGY N-terminal" evidence="4">
    <location>
        <begin position="5"/>
        <end position="246"/>
    </location>
</feature>
<comment type="similarity">
    <text evidence="1">Belongs to the FGGY kinase family.</text>
</comment>
<dbReference type="PROSITE" id="PS00933">
    <property type="entry name" value="FGGY_KINASES_1"/>
    <property type="match status" value="1"/>
</dbReference>
<reference evidence="6 7" key="1">
    <citation type="submission" date="2016-10" db="EMBL/GenBank/DDBJ databases">
        <title>Draft genome sequences of four alkaliphilic bacteria belonging to the Anaerobacillus genus.</title>
        <authorList>
            <person name="Bassil N.M."/>
            <person name="Lloyd J.R."/>
        </authorList>
    </citation>
    <scope>NUCLEOTIDE SEQUENCE [LARGE SCALE GENOMIC DNA]</scope>
    <source>
        <strain evidence="6 7">DSM 18345</strain>
    </source>
</reference>
<dbReference type="Pfam" id="PF02782">
    <property type="entry name" value="FGGY_C"/>
    <property type="match status" value="1"/>
</dbReference>
<dbReference type="SUPFAM" id="SSF53067">
    <property type="entry name" value="Actin-like ATPase domain"/>
    <property type="match status" value="2"/>
</dbReference>
<dbReference type="InterPro" id="IPR018484">
    <property type="entry name" value="FGGY_N"/>
</dbReference>
<keyword evidence="2" id="KW-0808">Transferase</keyword>
<dbReference type="OrthoDB" id="9805576at2"/>
<dbReference type="InterPro" id="IPR050406">
    <property type="entry name" value="FGGY_Carb_Kinase"/>
</dbReference>
<dbReference type="EMBL" id="MLQR01000001">
    <property type="protein sequence ID" value="OIJ17681.1"/>
    <property type="molecule type" value="Genomic_DNA"/>
</dbReference>
<evidence type="ECO:0000256" key="3">
    <source>
        <dbReference type="ARBA" id="ARBA00022777"/>
    </source>
</evidence>
<evidence type="ECO:0000313" key="6">
    <source>
        <dbReference type="EMBL" id="OIJ17681.1"/>
    </source>
</evidence>
<organism evidence="6 7">
    <name type="scientific">Anaerobacillus alkalilacustris</name>
    <dbReference type="NCBI Taxonomy" id="393763"/>
    <lineage>
        <taxon>Bacteria</taxon>
        <taxon>Bacillati</taxon>
        <taxon>Bacillota</taxon>
        <taxon>Bacilli</taxon>
        <taxon>Bacillales</taxon>
        <taxon>Bacillaceae</taxon>
        <taxon>Anaerobacillus</taxon>
    </lineage>
</organism>
<dbReference type="InterPro" id="IPR043129">
    <property type="entry name" value="ATPase_NBD"/>
</dbReference>
<dbReference type="PIRSF" id="PIRSF000538">
    <property type="entry name" value="GlpK"/>
    <property type="match status" value="1"/>
</dbReference>
<protein>
    <submittedName>
        <fullName evidence="6">Gluconate kinase</fullName>
    </submittedName>
</protein>
<evidence type="ECO:0000256" key="2">
    <source>
        <dbReference type="ARBA" id="ARBA00022679"/>
    </source>
</evidence>
<keyword evidence="3 6" id="KW-0418">Kinase</keyword>
<dbReference type="Pfam" id="PF00370">
    <property type="entry name" value="FGGY_N"/>
    <property type="match status" value="1"/>
</dbReference>
<dbReference type="InterPro" id="IPR018483">
    <property type="entry name" value="Carb_kinase_FGGY_CS"/>
</dbReference>
<dbReference type="InterPro" id="IPR018485">
    <property type="entry name" value="FGGY_C"/>
</dbReference>
<comment type="caution">
    <text evidence="6">The sequence shown here is derived from an EMBL/GenBank/DDBJ whole genome shotgun (WGS) entry which is preliminary data.</text>
</comment>
<sequence>MMEKYVIGLDIGTTSAKAVLFKKNGSVIAESEWGYSVSHPNPSWSEQDPIIIEKAAITAIRSVTKKAGVMKKQVIAVGISTAMHSLICVDNKYNPLSPSIIWADGRSVEQANKLRLQTDIYLKTGTPIHPMSPLCKLVWMKENDYQPYIEAAMFVSIKEFLLLRWFGEAVVDYSIASATGLFNIHTFDWDDDVLEVAGVTRNQLSKPVGPTAICQGLTSELANLLGLETDTPFVLAGSDGPLANLGIGAIAPGDVAITVGTSGAIRQMASKPQTDNRQEVFCYAVTEDRWIMGGPTNNGGIVFQWLRDVLGEKEVELALTKGENAYELLTKLASTVTPGSDGLLFLPFLNGERAPYWDANARGSFIGLTMAHKKEHMIRAGLEGVVFSLYSVAVALERLAGESINIFASGGFARSPLWLQIVADIFGQPVHVPQSHQSSAWGAAWFALLAVGEASSLESIKDSIPMKQTYEPNNLASNNYKELYKTYYQLYEVLKPHFSTIANYQRNVK</sequence>
<name>A0A1S2LYW0_9BACI</name>
<evidence type="ECO:0000259" key="5">
    <source>
        <dbReference type="Pfam" id="PF02782"/>
    </source>
</evidence>
<dbReference type="Gene3D" id="3.30.420.40">
    <property type="match status" value="2"/>
</dbReference>
<dbReference type="AlphaFoldDB" id="A0A1S2LYW0"/>
<dbReference type="Proteomes" id="UP000179524">
    <property type="component" value="Unassembled WGS sequence"/>
</dbReference>
<dbReference type="GO" id="GO:0005975">
    <property type="term" value="P:carbohydrate metabolic process"/>
    <property type="evidence" value="ECO:0007669"/>
    <property type="project" value="InterPro"/>
</dbReference>
<proteinExistence type="inferred from homology"/>
<keyword evidence="7" id="KW-1185">Reference proteome</keyword>
<accession>A0A1S2LYW0</accession>
<dbReference type="PANTHER" id="PTHR43095">
    <property type="entry name" value="SUGAR KINASE"/>
    <property type="match status" value="1"/>
</dbReference>
<dbReference type="GO" id="GO:0016773">
    <property type="term" value="F:phosphotransferase activity, alcohol group as acceptor"/>
    <property type="evidence" value="ECO:0007669"/>
    <property type="project" value="InterPro"/>
</dbReference>
<gene>
    <name evidence="6" type="ORF">BKP37_03185</name>
</gene>
<dbReference type="GO" id="GO:0016301">
    <property type="term" value="F:kinase activity"/>
    <property type="evidence" value="ECO:0007669"/>
    <property type="project" value="UniProtKB-KW"/>
</dbReference>
<dbReference type="InterPro" id="IPR000577">
    <property type="entry name" value="Carb_kinase_FGGY"/>
</dbReference>